<gene>
    <name evidence="2" type="ORF">AB675_9577</name>
</gene>
<proteinExistence type="predicted"/>
<dbReference type="GeneID" id="28742003"/>
<dbReference type="OrthoDB" id="2157530at2759"/>
<dbReference type="PANTHER" id="PTHR24148">
    <property type="entry name" value="ANKYRIN REPEAT DOMAIN-CONTAINING PROTEIN 39 HOMOLOG-RELATED"/>
    <property type="match status" value="1"/>
</dbReference>
<comment type="caution">
    <text evidence="2">The sequence shown here is derived from an EMBL/GenBank/DDBJ whole genome shotgun (WGS) entry which is preliminary data.</text>
</comment>
<accession>A0A0N1HDG8</accession>
<evidence type="ECO:0000313" key="3">
    <source>
        <dbReference type="Proteomes" id="UP000038010"/>
    </source>
</evidence>
<dbReference type="EMBL" id="LFJN01000007">
    <property type="protein sequence ID" value="KPI42446.1"/>
    <property type="molecule type" value="Genomic_DNA"/>
</dbReference>
<dbReference type="PANTHER" id="PTHR24148:SF73">
    <property type="entry name" value="HET DOMAIN PROTEIN (AFU_ORTHOLOGUE AFUA_8G01020)"/>
    <property type="match status" value="1"/>
</dbReference>
<dbReference type="VEuPathDB" id="FungiDB:AB675_9577"/>
<dbReference type="Proteomes" id="UP000038010">
    <property type="component" value="Unassembled WGS sequence"/>
</dbReference>
<evidence type="ECO:0000259" key="1">
    <source>
        <dbReference type="Pfam" id="PF06985"/>
    </source>
</evidence>
<organism evidence="2 3">
    <name type="scientific">Cyphellophora attinorum</name>
    <dbReference type="NCBI Taxonomy" id="1664694"/>
    <lineage>
        <taxon>Eukaryota</taxon>
        <taxon>Fungi</taxon>
        <taxon>Dikarya</taxon>
        <taxon>Ascomycota</taxon>
        <taxon>Pezizomycotina</taxon>
        <taxon>Eurotiomycetes</taxon>
        <taxon>Chaetothyriomycetidae</taxon>
        <taxon>Chaetothyriales</taxon>
        <taxon>Cyphellophoraceae</taxon>
        <taxon>Cyphellophora</taxon>
    </lineage>
</organism>
<dbReference type="AlphaFoldDB" id="A0A0N1HDG8"/>
<feature type="domain" description="Heterokaryon incompatibility" evidence="1">
    <location>
        <begin position="10"/>
        <end position="222"/>
    </location>
</feature>
<dbReference type="Pfam" id="PF06985">
    <property type="entry name" value="HET"/>
    <property type="match status" value="1"/>
</dbReference>
<evidence type="ECO:0000313" key="2">
    <source>
        <dbReference type="EMBL" id="KPI42446.1"/>
    </source>
</evidence>
<dbReference type="RefSeq" id="XP_018002409.1">
    <property type="nucleotide sequence ID" value="XM_018150123.1"/>
</dbReference>
<reference evidence="2 3" key="1">
    <citation type="submission" date="2015-06" db="EMBL/GenBank/DDBJ databases">
        <title>Draft genome of the ant-associated black yeast Phialophora attae CBS 131958.</title>
        <authorList>
            <person name="Moreno L.F."/>
            <person name="Stielow B.J."/>
            <person name="de Hoog S."/>
            <person name="Vicente V.A."/>
            <person name="Weiss V.A."/>
            <person name="de Vries M."/>
            <person name="Cruz L.M."/>
            <person name="Souza E.M."/>
        </authorList>
    </citation>
    <scope>NUCLEOTIDE SEQUENCE [LARGE SCALE GENOMIC DNA]</scope>
    <source>
        <strain evidence="2 3">CBS 131958</strain>
    </source>
</reference>
<sequence length="572" mass="65136">MSLLEPHPEWSALSYTWGPPIKGRHLDDKQILVAGQIFTVTGNLFDALTRFRWAPRARQMWVDAICINQDDMDERSRQVAMMARIYSQATSVLIWLGHDSAYLDAHFTFTLLKSIRRYREEMIGLQKWIQAYRDHTGYEPNFEELDQRLVDIILQPTGPFSLLKSSPTWQVIEEGATQLQDQGFIRNLNKVGTRHPLIVTVCTMLQKFFDRRYFSRRWVLQEIFHGKSTQITCGQQSMMWYDFEESHRSLWLVNGLVANRIKRLQFDIPTAATTQVSLSWRTQQRDGQLPAKVMLDLLLMFNSAECEDVRDRLFSLLSFDSRFQLLPDYTMSVSQVCLQFARVCIQSGLFESVLSAALNQIDTLRDGVTRRLDLQSWVPDLSIEVRSDDRAIEVTEGSQAATNTTVDADGRLSCSLLTFGTIEIHNGWALLGPNIPADVLTTVLGLHTGPDTIPLVDLQAKCWPKLVALEEEPRLEARDFTDLAVWTFHYMDAPRRSSKSGRSESGPSGLFDGDLLCKTSSGWIAHDLFAIRPGSELTDAGELIYTVVGKAIWGYWNEEEAPAGELRRFLIA</sequence>
<keyword evidence="3" id="KW-1185">Reference proteome</keyword>
<dbReference type="InterPro" id="IPR052895">
    <property type="entry name" value="HetReg/Transcr_Mod"/>
</dbReference>
<protein>
    <recommendedName>
        <fullName evidence="1">Heterokaryon incompatibility domain-containing protein</fullName>
    </recommendedName>
</protein>
<name>A0A0N1HDG8_9EURO</name>
<dbReference type="InterPro" id="IPR010730">
    <property type="entry name" value="HET"/>
</dbReference>